<dbReference type="PANTHER" id="PTHR11746">
    <property type="entry name" value="O-METHYLTRANSFERASE"/>
    <property type="match status" value="1"/>
</dbReference>
<dbReference type="GO" id="GO:0008168">
    <property type="term" value="F:methyltransferase activity"/>
    <property type="evidence" value="ECO:0007669"/>
    <property type="project" value="UniProtKB-KW"/>
</dbReference>
<evidence type="ECO:0000256" key="3">
    <source>
        <dbReference type="ARBA" id="ARBA00022691"/>
    </source>
</evidence>
<dbReference type="InterPro" id="IPR001077">
    <property type="entry name" value="COMT_C"/>
</dbReference>
<evidence type="ECO:0000259" key="4">
    <source>
        <dbReference type="Pfam" id="PF00891"/>
    </source>
</evidence>
<dbReference type="Pfam" id="PF00891">
    <property type="entry name" value="Methyltransf_2"/>
    <property type="match status" value="1"/>
</dbReference>
<evidence type="ECO:0000313" key="5">
    <source>
        <dbReference type="EMBL" id="KAL1561663.1"/>
    </source>
</evidence>
<name>A0ABD1I1E0_SALDI</name>
<keyword evidence="3" id="KW-0949">S-adenosyl-L-methionine</keyword>
<dbReference type="EMBL" id="JBEAFC010000003">
    <property type="protein sequence ID" value="KAL1561663.1"/>
    <property type="molecule type" value="Genomic_DNA"/>
</dbReference>
<evidence type="ECO:0000256" key="1">
    <source>
        <dbReference type="ARBA" id="ARBA00022603"/>
    </source>
</evidence>
<evidence type="ECO:0000313" key="6">
    <source>
        <dbReference type="Proteomes" id="UP001567538"/>
    </source>
</evidence>
<dbReference type="PROSITE" id="PS51683">
    <property type="entry name" value="SAM_OMT_II"/>
    <property type="match status" value="1"/>
</dbReference>
<evidence type="ECO:0000256" key="2">
    <source>
        <dbReference type="ARBA" id="ARBA00022679"/>
    </source>
</evidence>
<keyword evidence="1" id="KW-0489">Methyltransferase</keyword>
<accession>A0ABD1I1E0</accession>
<feature type="domain" description="O-methyltransferase C-terminal" evidence="4">
    <location>
        <begin position="1"/>
        <end position="83"/>
    </location>
</feature>
<comment type="caution">
    <text evidence="5">The sequence shown here is derived from an EMBL/GenBank/DDBJ whole genome shotgun (WGS) entry which is preliminary data.</text>
</comment>
<dbReference type="InterPro" id="IPR029063">
    <property type="entry name" value="SAM-dependent_MTases_sf"/>
</dbReference>
<dbReference type="GO" id="GO:0032259">
    <property type="term" value="P:methylation"/>
    <property type="evidence" value="ECO:0007669"/>
    <property type="project" value="UniProtKB-KW"/>
</dbReference>
<dbReference type="Proteomes" id="UP001567538">
    <property type="component" value="Unassembled WGS sequence"/>
</dbReference>
<dbReference type="Gene3D" id="3.40.50.150">
    <property type="entry name" value="Vaccinia Virus protein VP39"/>
    <property type="match status" value="1"/>
</dbReference>
<reference evidence="5 6" key="1">
    <citation type="submission" date="2024-06" db="EMBL/GenBank/DDBJ databases">
        <title>A chromosome level genome sequence of Diviner's sage (Salvia divinorum).</title>
        <authorList>
            <person name="Ford S.A."/>
            <person name="Ro D.-K."/>
            <person name="Ness R.W."/>
            <person name="Phillips M.A."/>
        </authorList>
    </citation>
    <scope>NUCLEOTIDE SEQUENCE [LARGE SCALE GENOMIC DNA]</scope>
    <source>
        <strain evidence="5">SAF-2024a</strain>
        <tissue evidence="5">Leaf</tissue>
    </source>
</reference>
<sequence>MLMWVLHDWSDSACVEILKKSKEAILAHGKVIIIDAAVEEDGGEDEYYGARVSLDMIMMASTVHGKERTRKEFARLLDEAGFSRHTVKNIKTIESVIEAYP</sequence>
<dbReference type="SUPFAM" id="SSF53335">
    <property type="entry name" value="S-adenosyl-L-methionine-dependent methyltransferases"/>
    <property type="match status" value="1"/>
</dbReference>
<gene>
    <name evidence="5" type="primary">FOMT3</name>
    <name evidence="5" type="ORF">AAHA92_04340</name>
</gene>
<proteinExistence type="predicted"/>
<protein>
    <submittedName>
        <fullName evidence="5">Flavonoid 4'-O-methyltransferase 3</fullName>
    </submittedName>
</protein>
<dbReference type="AlphaFoldDB" id="A0ABD1I1E0"/>
<keyword evidence="2" id="KW-0808">Transferase</keyword>
<organism evidence="5 6">
    <name type="scientific">Salvia divinorum</name>
    <name type="common">Maria pastora</name>
    <name type="synonym">Diviner's sage</name>
    <dbReference type="NCBI Taxonomy" id="28513"/>
    <lineage>
        <taxon>Eukaryota</taxon>
        <taxon>Viridiplantae</taxon>
        <taxon>Streptophyta</taxon>
        <taxon>Embryophyta</taxon>
        <taxon>Tracheophyta</taxon>
        <taxon>Spermatophyta</taxon>
        <taxon>Magnoliopsida</taxon>
        <taxon>eudicotyledons</taxon>
        <taxon>Gunneridae</taxon>
        <taxon>Pentapetalae</taxon>
        <taxon>asterids</taxon>
        <taxon>lamiids</taxon>
        <taxon>Lamiales</taxon>
        <taxon>Lamiaceae</taxon>
        <taxon>Nepetoideae</taxon>
        <taxon>Mentheae</taxon>
        <taxon>Salviinae</taxon>
        <taxon>Salvia</taxon>
        <taxon>Salvia subgen. Calosphace</taxon>
    </lineage>
</organism>
<dbReference type="InterPro" id="IPR016461">
    <property type="entry name" value="COMT-like"/>
</dbReference>
<keyword evidence="6" id="KW-1185">Reference proteome</keyword>